<dbReference type="InterPro" id="IPR005467">
    <property type="entry name" value="His_kinase_dom"/>
</dbReference>
<evidence type="ECO:0000256" key="7">
    <source>
        <dbReference type="ARBA" id="ARBA00022777"/>
    </source>
</evidence>
<keyword evidence="14" id="KW-1185">Reference proteome</keyword>
<evidence type="ECO:0000256" key="3">
    <source>
        <dbReference type="ARBA" id="ARBA00012438"/>
    </source>
</evidence>
<keyword evidence="7" id="KW-0418">Kinase</keyword>
<dbReference type="Gene3D" id="6.10.340.10">
    <property type="match status" value="1"/>
</dbReference>
<dbReference type="InterPro" id="IPR003594">
    <property type="entry name" value="HATPase_dom"/>
</dbReference>
<dbReference type="EC" id="2.7.13.3" evidence="3"/>
<reference evidence="13" key="1">
    <citation type="submission" date="2021-04" db="EMBL/GenBank/DDBJ databases">
        <title>Luteolibacter sp. 32A isolated from the skin of an Anderson's salamander (Ambystoma andersonii).</title>
        <authorList>
            <person name="Spergser J."/>
            <person name="Busse H.-J."/>
        </authorList>
    </citation>
    <scope>NUCLEOTIDE SEQUENCE</scope>
    <source>
        <strain evidence="13">32A</strain>
    </source>
</reference>
<dbReference type="SMART" id="SM00304">
    <property type="entry name" value="HAMP"/>
    <property type="match status" value="1"/>
</dbReference>
<dbReference type="Gene3D" id="3.30.565.10">
    <property type="entry name" value="Histidine kinase-like ATPase, C-terminal domain"/>
    <property type="match status" value="1"/>
</dbReference>
<evidence type="ECO:0000259" key="12">
    <source>
        <dbReference type="PROSITE" id="PS50885"/>
    </source>
</evidence>
<keyword evidence="10" id="KW-0812">Transmembrane</keyword>
<evidence type="ECO:0000256" key="8">
    <source>
        <dbReference type="ARBA" id="ARBA00022840"/>
    </source>
</evidence>
<comment type="catalytic activity">
    <reaction evidence="1">
        <text>ATP + protein L-histidine = ADP + protein N-phospho-L-histidine.</text>
        <dbReference type="EC" id="2.7.13.3"/>
    </reaction>
</comment>
<dbReference type="RefSeq" id="WP_211630442.1">
    <property type="nucleotide sequence ID" value="NZ_CP073100.1"/>
</dbReference>
<dbReference type="InterPro" id="IPR003661">
    <property type="entry name" value="HisK_dim/P_dom"/>
</dbReference>
<evidence type="ECO:0000256" key="6">
    <source>
        <dbReference type="ARBA" id="ARBA00022741"/>
    </source>
</evidence>
<dbReference type="Gene3D" id="1.10.287.130">
    <property type="match status" value="1"/>
</dbReference>
<keyword evidence="9" id="KW-0902">Two-component regulatory system</keyword>
<keyword evidence="10" id="KW-0472">Membrane</keyword>
<protein>
    <recommendedName>
        <fullName evidence="3">histidine kinase</fullName>
        <ecNumber evidence="3">2.7.13.3</ecNumber>
    </recommendedName>
</protein>
<dbReference type="PANTHER" id="PTHR42878">
    <property type="entry name" value="TWO-COMPONENT HISTIDINE KINASE"/>
    <property type="match status" value="1"/>
</dbReference>
<feature type="transmembrane region" description="Helical" evidence="10">
    <location>
        <begin position="180"/>
        <end position="200"/>
    </location>
</feature>
<dbReference type="InterPro" id="IPR036097">
    <property type="entry name" value="HisK_dim/P_sf"/>
</dbReference>
<feature type="domain" description="HAMP" evidence="12">
    <location>
        <begin position="202"/>
        <end position="255"/>
    </location>
</feature>
<dbReference type="SMART" id="SM00388">
    <property type="entry name" value="HisKA"/>
    <property type="match status" value="1"/>
</dbReference>
<dbReference type="InterPro" id="IPR036890">
    <property type="entry name" value="HATPase_C_sf"/>
</dbReference>
<gene>
    <name evidence="13" type="ORF">KBB96_15680</name>
</gene>
<dbReference type="Pfam" id="PF00672">
    <property type="entry name" value="HAMP"/>
    <property type="match status" value="1"/>
</dbReference>
<dbReference type="Proteomes" id="UP000676169">
    <property type="component" value="Chromosome"/>
</dbReference>
<dbReference type="GO" id="GO:0000155">
    <property type="term" value="F:phosphorelay sensor kinase activity"/>
    <property type="evidence" value="ECO:0007669"/>
    <property type="project" value="InterPro"/>
</dbReference>
<evidence type="ECO:0000313" key="13">
    <source>
        <dbReference type="EMBL" id="QUE50302.1"/>
    </source>
</evidence>
<dbReference type="SMART" id="SM00387">
    <property type="entry name" value="HATPase_c"/>
    <property type="match status" value="1"/>
</dbReference>
<keyword evidence="8" id="KW-0067">ATP-binding</keyword>
<evidence type="ECO:0000259" key="11">
    <source>
        <dbReference type="PROSITE" id="PS50109"/>
    </source>
</evidence>
<dbReference type="Pfam" id="PF00512">
    <property type="entry name" value="HisKA"/>
    <property type="match status" value="1"/>
</dbReference>
<keyword evidence="5" id="KW-0808">Transferase</keyword>
<dbReference type="AlphaFoldDB" id="A0A975G7M5"/>
<evidence type="ECO:0000256" key="9">
    <source>
        <dbReference type="ARBA" id="ARBA00023012"/>
    </source>
</evidence>
<keyword evidence="4" id="KW-0597">Phosphoprotein</keyword>
<dbReference type="KEGG" id="lamb:KBB96_15680"/>
<sequence>MLRQRLLLALSALVILLLGVGTAGLLLLRGASTEFDTKLRKSISLLNAEKQLRIETSSINSRYVAPLGFAFARVPERKSYDDHAKLLRESLKVLQDAQSDDGTDGAVRQLTTACEEYLEFYENFFARYPTEQQTRAEALQNVSRLTQKITDASQIVGKLYEQQLKNTTTNLRNRSADSNFFVFFLMLLGVFIAVLIYFHLARAIVDPVVSLAHSIQEVKRGNFELSLPEPAVQNELSSLIPAFNDMAGELRQRRRETDERLLHTNLQNRAILTAIPVPVFVLREDSCIDQLNPAAEVLQARLGVVGRLPAGLQSLFEDCVRHRRNYLPDDIREAALFRIDEEEHYFLPRIFRFSAEQGDGVWWAVLLMDVTRFRWLDEMKTNLLATVSHEIKTPLTGIRMVLHLLLEGRTGGLTPIQQNMVGSARDDCERLLVTLKRLLDLVRVESGASQLQLRPMDIMESVERARQLFTSLAVERECEIVVEKEDELPMVNGDSVRLDEVVQNLLSNALKHGPKGQPVTVRLTSRPDGRFVRMSVIDQGPGIPEELRGRIFDKFFRISNSKDKADGVGLGLSISREIVLAHDGRIGLVDREDGFTEFHVDLPMAHYQEQEHE</sequence>
<comment type="subcellular location">
    <subcellularLocation>
        <location evidence="2">Membrane</location>
    </subcellularLocation>
</comment>
<dbReference type="InterPro" id="IPR050351">
    <property type="entry name" value="BphY/WalK/GraS-like"/>
</dbReference>
<dbReference type="GO" id="GO:0005524">
    <property type="term" value="F:ATP binding"/>
    <property type="evidence" value="ECO:0007669"/>
    <property type="project" value="UniProtKB-KW"/>
</dbReference>
<dbReference type="SUPFAM" id="SSF158472">
    <property type="entry name" value="HAMP domain-like"/>
    <property type="match status" value="1"/>
</dbReference>
<dbReference type="PANTHER" id="PTHR42878:SF7">
    <property type="entry name" value="SENSOR HISTIDINE KINASE GLRK"/>
    <property type="match status" value="1"/>
</dbReference>
<dbReference type="GO" id="GO:0000156">
    <property type="term" value="F:phosphorelay response regulator activity"/>
    <property type="evidence" value="ECO:0007669"/>
    <property type="project" value="TreeGrafter"/>
</dbReference>
<name>A0A975G7M5_9BACT</name>
<dbReference type="SUPFAM" id="SSF55874">
    <property type="entry name" value="ATPase domain of HSP90 chaperone/DNA topoisomerase II/histidine kinase"/>
    <property type="match status" value="1"/>
</dbReference>
<feature type="domain" description="Histidine kinase" evidence="11">
    <location>
        <begin position="386"/>
        <end position="606"/>
    </location>
</feature>
<evidence type="ECO:0000256" key="1">
    <source>
        <dbReference type="ARBA" id="ARBA00000085"/>
    </source>
</evidence>
<organism evidence="13 14">
    <name type="scientific">Luteolibacter ambystomatis</name>
    <dbReference type="NCBI Taxonomy" id="2824561"/>
    <lineage>
        <taxon>Bacteria</taxon>
        <taxon>Pseudomonadati</taxon>
        <taxon>Verrucomicrobiota</taxon>
        <taxon>Verrucomicrobiia</taxon>
        <taxon>Verrucomicrobiales</taxon>
        <taxon>Verrucomicrobiaceae</taxon>
        <taxon>Luteolibacter</taxon>
    </lineage>
</organism>
<dbReference type="EMBL" id="CP073100">
    <property type="protein sequence ID" value="QUE50302.1"/>
    <property type="molecule type" value="Genomic_DNA"/>
</dbReference>
<dbReference type="PROSITE" id="PS50109">
    <property type="entry name" value="HIS_KIN"/>
    <property type="match status" value="1"/>
</dbReference>
<evidence type="ECO:0000256" key="4">
    <source>
        <dbReference type="ARBA" id="ARBA00022553"/>
    </source>
</evidence>
<feature type="transmembrane region" description="Helical" evidence="10">
    <location>
        <begin position="6"/>
        <end position="28"/>
    </location>
</feature>
<accession>A0A975G7M5</accession>
<dbReference type="InterPro" id="IPR003660">
    <property type="entry name" value="HAMP_dom"/>
</dbReference>
<dbReference type="GO" id="GO:0030295">
    <property type="term" value="F:protein kinase activator activity"/>
    <property type="evidence" value="ECO:0007669"/>
    <property type="project" value="TreeGrafter"/>
</dbReference>
<dbReference type="GO" id="GO:0016020">
    <property type="term" value="C:membrane"/>
    <property type="evidence" value="ECO:0007669"/>
    <property type="project" value="UniProtKB-SubCell"/>
</dbReference>
<dbReference type="CDD" id="cd00082">
    <property type="entry name" value="HisKA"/>
    <property type="match status" value="1"/>
</dbReference>
<keyword evidence="10" id="KW-1133">Transmembrane helix</keyword>
<dbReference type="InterPro" id="IPR004358">
    <property type="entry name" value="Sig_transdc_His_kin-like_C"/>
</dbReference>
<keyword evidence="6" id="KW-0547">Nucleotide-binding</keyword>
<evidence type="ECO:0000256" key="10">
    <source>
        <dbReference type="SAM" id="Phobius"/>
    </source>
</evidence>
<dbReference type="SUPFAM" id="SSF47384">
    <property type="entry name" value="Homodimeric domain of signal transducing histidine kinase"/>
    <property type="match status" value="1"/>
</dbReference>
<dbReference type="GO" id="GO:0007234">
    <property type="term" value="P:osmosensory signaling via phosphorelay pathway"/>
    <property type="evidence" value="ECO:0007669"/>
    <property type="project" value="TreeGrafter"/>
</dbReference>
<evidence type="ECO:0000256" key="5">
    <source>
        <dbReference type="ARBA" id="ARBA00022679"/>
    </source>
</evidence>
<evidence type="ECO:0000256" key="2">
    <source>
        <dbReference type="ARBA" id="ARBA00004370"/>
    </source>
</evidence>
<dbReference type="Pfam" id="PF02518">
    <property type="entry name" value="HATPase_c"/>
    <property type="match status" value="1"/>
</dbReference>
<evidence type="ECO:0000313" key="14">
    <source>
        <dbReference type="Proteomes" id="UP000676169"/>
    </source>
</evidence>
<proteinExistence type="predicted"/>
<dbReference type="PROSITE" id="PS50885">
    <property type="entry name" value="HAMP"/>
    <property type="match status" value="1"/>
</dbReference>
<dbReference type="PRINTS" id="PR00344">
    <property type="entry name" value="BCTRLSENSOR"/>
</dbReference>